<dbReference type="SMART" id="SM00347">
    <property type="entry name" value="HTH_MARR"/>
    <property type="match status" value="1"/>
</dbReference>
<dbReference type="KEGG" id="pgin:FRZ67_09355"/>
<accession>A0A5B8V991</accession>
<keyword evidence="3" id="KW-1185">Reference proteome</keyword>
<dbReference type="Gene3D" id="1.10.10.10">
    <property type="entry name" value="Winged helix-like DNA-binding domain superfamily/Winged helix DNA-binding domain"/>
    <property type="match status" value="1"/>
</dbReference>
<dbReference type="RefSeq" id="WP_147189300.1">
    <property type="nucleotide sequence ID" value="NZ_CP042435.1"/>
</dbReference>
<gene>
    <name evidence="2" type="ORF">FRZ67_09355</name>
</gene>
<dbReference type="OrthoDB" id="763883at2"/>
<dbReference type="GO" id="GO:0003700">
    <property type="term" value="F:DNA-binding transcription factor activity"/>
    <property type="evidence" value="ECO:0007669"/>
    <property type="project" value="InterPro"/>
</dbReference>
<evidence type="ECO:0000313" key="2">
    <source>
        <dbReference type="EMBL" id="QEC67493.1"/>
    </source>
</evidence>
<dbReference type="InterPro" id="IPR000835">
    <property type="entry name" value="HTH_MarR-typ"/>
</dbReference>
<dbReference type="SUPFAM" id="SSF46785">
    <property type="entry name" value="Winged helix' DNA-binding domain"/>
    <property type="match status" value="1"/>
</dbReference>
<dbReference type="InterPro" id="IPR036388">
    <property type="entry name" value="WH-like_DNA-bd_sf"/>
</dbReference>
<dbReference type="PANTHER" id="PTHR33164:SF43">
    <property type="entry name" value="HTH-TYPE TRANSCRIPTIONAL REPRESSOR YETL"/>
    <property type="match status" value="1"/>
</dbReference>
<protein>
    <submittedName>
        <fullName evidence="2">MarR family transcriptional regulator</fullName>
    </submittedName>
</protein>
<organism evidence="2 3">
    <name type="scientific">Panacibacter ginsenosidivorans</name>
    <dbReference type="NCBI Taxonomy" id="1813871"/>
    <lineage>
        <taxon>Bacteria</taxon>
        <taxon>Pseudomonadati</taxon>
        <taxon>Bacteroidota</taxon>
        <taxon>Chitinophagia</taxon>
        <taxon>Chitinophagales</taxon>
        <taxon>Chitinophagaceae</taxon>
        <taxon>Panacibacter</taxon>
    </lineage>
</organism>
<dbReference type="InterPro" id="IPR039422">
    <property type="entry name" value="MarR/SlyA-like"/>
</dbReference>
<dbReference type="Pfam" id="PF01047">
    <property type="entry name" value="MarR"/>
    <property type="match status" value="1"/>
</dbReference>
<dbReference type="PANTHER" id="PTHR33164">
    <property type="entry name" value="TRANSCRIPTIONAL REGULATOR, MARR FAMILY"/>
    <property type="match status" value="1"/>
</dbReference>
<name>A0A5B8V991_9BACT</name>
<evidence type="ECO:0000259" key="1">
    <source>
        <dbReference type="PROSITE" id="PS50995"/>
    </source>
</evidence>
<reference evidence="2 3" key="1">
    <citation type="journal article" date="2016" name="Int. J. Syst. Evol. Microbiol.">
        <title>Panacibacter ginsenosidivorans gen. nov., sp. nov., with ginsenoside converting activity isolated from soil of a ginseng field.</title>
        <authorList>
            <person name="Siddiqi M.Z."/>
            <person name="Muhammad Shafi S."/>
            <person name="Choi K.D."/>
            <person name="Im W.T."/>
        </authorList>
    </citation>
    <scope>NUCLEOTIDE SEQUENCE [LARGE SCALE GENOMIC DNA]</scope>
    <source>
        <strain evidence="2 3">Gsoil1550</strain>
    </source>
</reference>
<dbReference type="AlphaFoldDB" id="A0A5B8V991"/>
<sequence length="152" mass="17673">MKLEQAIKSTKFKSEVHKAGLNILYTAWWLKTIMSKELKEYGLTHEQYNVLRILKGKYPDQMCVRDIACRMIEKNSNVPRIIDRLEVKKLVRRSTSAEDKRETVITITQAGINILEMTTARIDNLYAKTVTMDDESAIILNNLLEQLRITEE</sequence>
<proteinExistence type="predicted"/>
<dbReference type="PROSITE" id="PS50995">
    <property type="entry name" value="HTH_MARR_2"/>
    <property type="match status" value="1"/>
</dbReference>
<dbReference type="InterPro" id="IPR036390">
    <property type="entry name" value="WH_DNA-bd_sf"/>
</dbReference>
<feature type="domain" description="HTH marR-type" evidence="1">
    <location>
        <begin position="1"/>
        <end position="149"/>
    </location>
</feature>
<dbReference type="Proteomes" id="UP000321533">
    <property type="component" value="Chromosome"/>
</dbReference>
<evidence type="ECO:0000313" key="3">
    <source>
        <dbReference type="Proteomes" id="UP000321533"/>
    </source>
</evidence>
<dbReference type="EMBL" id="CP042435">
    <property type="protein sequence ID" value="QEC67493.1"/>
    <property type="molecule type" value="Genomic_DNA"/>
</dbReference>
<dbReference type="GO" id="GO:0006950">
    <property type="term" value="P:response to stress"/>
    <property type="evidence" value="ECO:0007669"/>
    <property type="project" value="TreeGrafter"/>
</dbReference>